<evidence type="ECO:0000313" key="3">
    <source>
        <dbReference type="Proteomes" id="UP000274082"/>
    </source>
</evidence>
<name>A0A3S7X067_LEIDO</name>
<dbReference type="OrthoDB" id="267305at2759"/>
<feature type="region of interest" description="Disordered" evidence="1">
    <location>
        <begin position="756"/>
        <end position="776"/>
    </location>
</feature>
<feature type="region of interest" description="Disordered" evidence="1">
    <location>
        <begin position="306"/>
        <end position="364"/>
    </location>
</feature>
<gene>
    <name evidence="2" type="ORF">LdCL_260029400</name>
</gene>
<protein>
    <submittedName>
        <fullName evidence="2">Uncharacterized protein</fullName>
    </submittedName>
</protein>
<feature type="region of interest" description="Disordered" evidence="1">
    <location>
        <begin position="586"/>
        <end position="633"/>
    </location>
</feature>
<feature type="compositionally biased region" description="Polar residues" evidence="1">
    <location>
        <begin position="253"/>
        <end position="270"/>
    </location>
</feature>
<dbReference type="EMBL" id="CP029525">
    <property type="protein sequence ID" value="AYU79838.1"/>
    <property type="molecule type" value="Genomic_DNA"/>
</dbReference>
<feature type="compositionally biased region" description="Basic and acidic residues" evidence="1">
    <location>
        <begin position="617"/>
        <end position="626"/>
    </location>
</feature>
<feature type="compositionally biased region" description="Basic and acidic residues" evidence="1">
    <location>
        <begin position="586"/>
        <end position="608"/>
    </location>
</feature>
<feature type="compositionally biased region" description="Low complexity" evidence="1">
    <location>
        <begin position="224"/>
        <end position="238"/>
    </location>
</feature>
<feature type="compositionally biased region" description="Low complexity" evidence="1">
    <location>
        <begin position="659"/>
        <end position="670"/>
    </location>
</feature>
<dbReference type="Proteomes" id="UP000274082">
    <property type="component" value="Chromosome 26"/>
</dbReference>
<feature type="region of interest" description="Disordered" evidence="1">
    <location>
        <begin position="482"/>
        <end position="521"/>
    </location>
</feature>
<evidence type="ECO:0000256" key="1">
    <source>
        <dbReference type="SAM" id="MobiDB-lite"/>
    </source>
</evidence>
<sequence>MPHPKENDSDVPASVEVPFPTSLFSRSAGSNTAQHAKAVAETLSPVPSALGNGTAARQHGAVAEEVHMRSASPTLLQSGIDALPALRATETRLRQAQETELSVLFRLRLLTEALVGAARLSNALAVAGAATAAAHGSGGAEDVSALPSEGTFRAALPAVIARPLTTGTDEATRIPAEARVSMQCVDMPAAGLSAAARGQYAALRRALARHFCEPEDGDVGGTGDAAASSARTPSTATPENPQTIGQYEATPSVLGSRTTEVVDTSSTDAPSTHGVVEDGAGAFNNPDTRHRSAVEAQRRTRFFSELRYCPPSPPQRSVSPRRHHASTASCDPEMSTAAMNMDSRSASRGRRVPHSPPSSHVRGLADRLVDTKRGGGAVAPTLALPKPSPAYVEDSCAEPAAKGERDEVRKEAEGGHRREEPNEAALASHTPAVSPSFATALTCGPSPNAVKVEPCSPLSPCISPLSAHRTSAVTAWESSAVAAPDGQLSQNTPTPPTLKSSPHRLSQPLSATPTSTFGDADEEGMYFPMPPPAKTHRRVEVDAELSSRFPAMGNGGSASTGADAASVFSTMSSSTASAPSLRRRLAFDGGHDEPDAESARAPHSEKRGRAAISSSMHMRDRSRKEAPQTVSAARVMPLSPTPTCVVTATDILATITALPRPSSSSSSLLSKRATARRAHRGGKESSATRKVNASPAEGQPTHRGVYKRRRGRGGEWGLVGMSDEALAAVPLAGLPSLGMDVSLSAAAGLGRPVCEETANDRHRRSRTARRTESDGHQRTMFEEEHVPCGYARTREQRIEGVVRAEQVLSAVRAACSPLPTASSQTPPRCLGADTECDGALLSPSPPLSQNTPRQFWDISFP</sequence>
<feature type="region of interest" description="Disordered" evidence="1">
    <location>
        <begin position="817"/>
        <end position="861"/>
    </location>
</feature>
<organism evidence="2 3">
    <name type="scientific">Leishmania donovani</name>
    <dbReference type="NCBI Taxonomy" id="5661"/>
    <lineage>
        <taxon>Eukaryota</taxon>
        <taxon>Discoba</taxon>
        <taxon>Euglenozoa</taxon>
        <taxon>Kinetoplastea</taxon>
        <taxon>Metakinetoplastina</taxon>
        <taxon>Trypanosomatida</taxon>
        <taxon>Trypanosomatidae</taxon>
        <taxon>Leishmaniinae</taxon>
        <taxon>Leishmania</taxon>
    </lineage>
</organism>
<reference evidence="2 3" key="1">
    <citation type="journal article" date="2018" name="Sci. Rep.">
        <title>A complete Leishmania donovani reference genome identifies novel genetic variations associated with virulence.</title>
        <authorList>
            <person name="Lypaczewski P."/>
            <person name="Hoshizaki J."/>
            <person name="Zhang W.-W."/>
            <person name="McCall L.-I."/>
            <person name="Torcivia-Rodriguez J."/>
            <person name="Simonyan V."/>
            <person name="Kaur A."/>
            <person name="Dewar K."/>
            <person name="Matlashewski G."/>
        </authorList>
    </citation>
    <scope>NUCLEOTIDE SEQUENCE [LARGE SCALE GENOMIC DNA]</scope>
    <source>
        <strain evidence="2 3">LdCL</strain>
    </source>
</reference>
<keyword evidence="3" id="KW-1185">Reference proteome</keyword>
<feature type="region of interest" description="Disordered" evidence="1">
    <location>
        <begin position="215"/>
        <end position="294"/>
    </location>
</feature>
<feature type="region of interest" description="Disordered" evidence="1">
    <location>
        <begin position="376"/>
        <end position="431"/>
    </location>
</feature>
<dbReference type="AlphaFoldDB" id="A0A3S7X067"/>
<accession>A0A3S7X067</accession>
<dbReference type="VEuPathDB" id="TriTrypDB:LdCL_260029400"/>
<proteinExistence type="predicted"/>
<dbReference type="VEuPathDB" id="TriTrypDB:LdBPK_262370.1"/>
<evidence type="ECO:0000313" key="2">
    <source>
        <dbReference type="EMBL" id="AYU79838.1"/>
    </source>
</evidence>
<feature type="compositionally biased region" description="Polar residues" evidence="1">
    <location>
        <begin position="487"/>
        <end position="517"/>
    </location>
</feature>
<dbReference type="VEuPathDB" id="TriTrypDB:LDHU3_26.3090"/>
<feature type="region of interest" description="Disordered" evidence="1">
    <location>
        <begin position="659"/>
        <end position="709"/>
    </location>
</feature>
<feature type="compositionally biased region" description="Basic and acidic residues" evidence="1">
    <location>
        <begin position="401"/>
        <end position="421"/>
    </location>
</feature>